<sequence>VRIGYTIPTKIRKIKYEACAAIADFSVSPFLTFLRCSFNLYFPLKLCSISTFSNFSTNCHLDMLY</sequence>
<gene>
    <name evidence="1" type="ORF">L9F63_008470</name>
</gene>
<reference evidence="1" key="2">
    <citation type="submission" date="2023-05" db="EMBL/GenBank/DDBJ databases">
        <authorList>
            <person name="Fouks B."/>
        </authorList>
    </citation>
    <scope>NUCLEOTIDE SEQUENCE</scope>
    <source>
        <strain evidence="1">Stay&amp;Tobe</strain>
        <tissue evidence="1">Testes</tissue>
    </source>
</reference>
<dbReference type="Proteomes" id="UP001233999">
    <property type="component" value="Unassembled WGS sequence"/>
</dbReference>
<proteinExistence type="predicted"/>
<evidence type="ECO:0000313" key="2">
    <source>
        <dbReference type="Proteomes" id="UP001233999"/>
    </source>
</evidence>
<name>A0AAD8E2J4_DIPPU</name>
<dbReference type="EMBL" id="JASPKZ010010653">
    <property type="protein sequence ID" value="KAJ9574137.1"/>
    <property type="molecule type" value="Genomic_DNA"/>
</dbReference>
<feature type="non-terminal residue" evidence="1">
    <location>
        <position position="65"/>
    </location>
</feature>
<comment type="caution">
    <text evidence="1">The sequence shown here is derived from an EMBL/GenBank/DDBJ whole genome shotgun (WGS) entry which is preliminary data.</text>
</comment>
<dbReference type="AlphaFoldDB" id="A0AAD8E2J4"/>
<organism evidence="1 2">
    <name type="scientific">Diploptera punctata</name>
    <name type="common">Pacific beetle cockroach</name>
    <dbReference type="NCBI Taxonomy" id="6984"/>
    <lineage>
        <taxon>Eukaryota</taxon>
        <taxon>Metazoa</taxon>
        <taxon>Ecdysozoa</taxon>
        <taxon>Arthropoda</taxon>
        <taxon>Hexapoda</taxon>
        <taxon>Insecta</taxon>
        <taxon>Pterygota</taxon>
        <taxon>Neoptera</taxon>
        <taxon>Polyneoptera</taxon>
        <taxon>Dictyoptera</taxon>
        <taxon>Blattodea</taxon>
        <taxon>Blaberoidea</taxon>
        <taxon>Blaberidae</taxon>
        <taxon>Diplopterinae</taxon>
        <taxon>Diploptera</taxon>
    </lineage>
</organism>
<feature type="non-terminal residue" evidence="1">
    <location>
        <position position="1"/>
    </location>
</feature>
<reference evidence="1" key="1">
    <citation type="journal article" date="2023" name="IScience">
        <title>Live-bearing cockroach genome reveals convergent evolutionary mechanisms linked to viviparity in insects and beyond.</title>
        <authorList>
            <person name="Fouks B."/>
            <person name="Harrison M.C."/>
            <person name="Mikhailova A.A."/>
            <person name="Marchal E."/>
            <person name="English S."/>
            <person name="Carruthers M."/>
            <person name="Jennings E.C."/>
            <person name="Chiamaka E.L."/>
            <person name="Frigard R.A."/>
            <person name="Pippel M."/>
            <person name="Attardo G.M."/>
            <person name="Benoit J.B."/>
            <person name="Bornberg-Bauer E."/>
            <person name="Tobe S.S."/>
        </authorList>
    </citation>
    <scope>NUCLEOTIDE SEQUENCE</scope>
    <source>
        <strain evidence="1">Stay&amp;Tobe</strain>
    </source>
</reference>
<protein>
    <submittedName>
        <fullName evidence="1">Uncharacterized protein</fullName>
    </submittedName>
</protein>
<accession>A0AAD8E2J4</accession>
<evidence type="ECO:0000313" key="1">
    <source>
        <dbReference type="EMBL" id="KAJ9574137.1"/>
    </source>
</evidence>
<keyword evidence="2" id="KW-1185">Reference proteome</keyword>